<dbReference type="SUPFAM" id="SSF48317">
    <property type="entry name" value="Acid phosphatase/Vanadium-dependent haloperoxidase"/>
    <property type="match status" value="1"/>
</dbReference>
<keyword evidence="4" id="KW-1185">Reference proteome</keyword>
<feature type="transmembrane region" description="Helical" evidence="1">
    <location>
        <begin position="204"/>
        <end position="223"/>
    </location>
</feature>
<sequence>MQLNLHFIPISNRIMKVLSKSKGQLLVNTLLIITTAFIGLSCFIYFFPLSYIDLDVSRLIQKYNNATLDNLMAFISIFGTMPYSGTTVGVVALLFFIFNHKKEALFTLLTSLSGLVSTLVKMLIDRPRPGKDLVRIIEITRQQSFPSGHTLFYTVFFGFLIIAMGNLKSINYYVRVTVTTLSSAMLLLIPFSRIYLGAHWFTDVLGGAMLGVLCLSVLGYFYLPKKEIKENT</sequence>
<feature type="transmembrane region" description="Helical" evidence="1">
    <location>
        <begin position="172"/>
        <end position="192"/>
    </location>
</feature>
<organism evidence="3 4">
    <name type="scientific">Pedobacter westerhofensis</name>
    <dbReference type="NCBI Taxonomy" id="425512"/>
    <lineage>
        <taxon>Bacteria</taxon>
        <taxon>Pseudomonadati</taxon>
        <taxon>Bacteroidota</taxon>
        <taxon>Sphingobacteriia</taxon>
        <taxon>Sphingobacteriales</taxon>
        <taxon>Sphingobacteriaceae</taxon>
        <taxon>Pedobacter</taxon>
    </lineage>
</organism>
<feature type="transmembrane region" description="Helical" evidence="1">
    <location>
        <begin position="144"/>
        <end position="165"/>
    </location>
</feature>
<feature type="domain" description="Phosphatidic acid phosphatase type 2/haloperoxidase" evidence="2">
    <location>
        <begin position="101"/>
        <end position="219"/>
    </location>
</feature>
<dbReference type="InterPro" id="IPR000326">
    <property type="entry name" value="PAP2/HPO"/>
</dbReference>
<dbReference type="Gene3D" id="1.20.144.10">
    <property type="entry name" value="Phosphatidic acid phosphatase type 2/haloperoxidase"/>
    <property type="match status" value="1"/>
</dbReference>
<proteinExistence type="predicted"/>
<accession>A0A521F5M3</accession>
<dbReference type="InterPro" id="IPR036938">
    <property type="entry name" value="PAP2/HPO_sf"/>
</dbReference>
<evidence type="ECO:0000259" key="2">
    <source>
        <dbReference type="SMART" id="SM00014"/>
    </source>
</evidence>
<protein>
    <submittedName>
        <fullName evidence="3">Undecaprenyl-diphosphatase</fullName>
    </submittedName>
</protein>
<dbReference type="SMART" id="SM00014">
    <property type="entry name" value="acidPPc"/>
    <property type="match status" value="1"/>
</dbReference>
<gene>
    <name evidence="3" type="ORF">SAMN06265348_110178</name>
</gene>
<dbReference type="Proteomes" id="UP000320300">
    <property type="component" value="Unassembled WGS sequence"/>
</dbReference>
<keyword evidence="1" id="KW-0812">Transmembrane</keyword>
<evidence type="ECO:0000256" key="1">
    <source>
        <dbReference type="SAM" id="Phobius"/>
    </source>
</evidence>
<feature type="transmembrane region" description="Helical" evidence="1">
    <location>
        <begin position="105"/>
        <end position="124"/>
    </location>
</feature>
<evidence type="ECO:0000313" key="3">
    <source>
        <dbReference type="EMBL" id="SMO91465.1"/>
    </source>
</evidence>
<feature type="transmembrane region" description="Helical" evidence="1">
    <location>
        <begin position="71"/>
        <end position="98"/>
    </location>
</feature>
<dbReference type="AlphaFoldDB" id="A0A521F5M3"/>
<evidence type="ECO:0000313" key="4">
    <source>
        <dbReference type="Proteomes" id="UP000320300"/>
    </source>
</evidence>
<dbReference type="EMBL" id="FXTN01000010">
    <property type="protein sequence ID" value="SMO91465.1"/>
    <property type="molecule type" value="Genomic_DNA"/>
</dbReference>
<keyword evidence="1" id="KW-0472">Membrane</keyword>
<dbReference type="PANTHER" id="PTHR14969:SF13">
    <property type="entry name" value="AT30094P"/>
    <property type="match status" value="1"/>
</dbReference>
<reference evidence="3 4" key="1">
    <citation type="submission" date="2017-05" db="EMBL/GenBank/DDBJ databases">
        <authorList>
            <person name="Varghese N."/>
            <person name="Submissions S."/>
        </authorList>
    </citation>
    <scope>NUCLEOTIDE SEQUENCE [LARGE SCALE GENOMIC DNA]</scope>
    <source>
        <strain evidence="3 4">DSM 19036</strain>
    </source>
</reference>
<feature type="transmembrane region" description="Helical" evidence="1">
    <location>
        <begin position="25"/>
        <end position="51"/>
    </location>
</feature>
<keyword evidence="1" id="KW-1133">Transmembrane helix</keyword>
<name>A0A521F5M3_9SPHI</name>
<dbReference type="Pfam" id="PF01569">
    <property type="entry name" value="PAP2"/>
    <property type="match status" value="1"/>
</dbReference>
<dbReference type="PANTHER" id="PTHR14969">
    <property type="entry name" value="SPHINGOSINE-1-PHOSPHATE PHOSPHOHYDROLASE"/>
    <property type="match status" value="1"/>
</dbReference>
<dbReference type="CDD" id="cd03392">
    <property type="entry name" value="PAP2_like_2"/>
    <property type="match status" value="1"/>
</dbReference>